<comment type="caution">
    <text evidence="2">The sequence shown here is derived from an EMBL/GenBank/DDBJ whole genome shotgun (WGS) entry which is preliminary data.</text>
</comment>
<keyword evidence="3" id="KW-1185">Reference proteome</keyword>
<feature type="signal peptide" evidence="1">
    <location>
        <begin position="1"/>
        <end position="22"/>
    </location>
</feature>
<reference evidence="2 3" key="1">
    <citation type="journal article" date="2019" name="Gut">
        <title>Antibiotics-induced monodominance of a novel gut bacterial order.</title>
        <authorList>
            <person name="Hildebrand F."/>
            <person name="Moitinho-Silva L."/>
            <person name="Blasche S."/>
            <person name="Jahn M.T."/>
            <person name="Gossmann T.I."/>
            <person name="Heuerta-Cepas J."/>
            <person name="Hercog R."/>
            <person name="Luetge M."/>
            <person name="Bahram M."/>
            <person name="Pryszlak A."/>
            <person name="Alves R.J."/>
            <person name="Waszak S.M."/>
            <person name="Zhu A."/>
            <person name="Ye L."/>
            <person name="Costea P.I."/>
            <person name="Aalvink S."/>
            <person name="Belzer C."/>
            <person name="Forslund S.K."/>
            <person name="Sunagawa S."/>
            <person name="Hentschel U."/>
            <person name="Merten C."/>
            <person name="Patil K.R."/>
            <person name="Benes V."/>
            <person name="Bork P."/>
        </authorList>
    </citation>
    <scope>NUCLEOTIDE SEQUENCE [LARGE SCALE GENOMIC DNA]</scope>
    <source>
        <strain evidence="2 3">HDS1380</strain>
    </source>
</reference>
<gene>
    <name evidence="2" type="ORF">ESZ91_00670</name>
</gene>
<dbReference type="EMBL" id="SDOZ01000002">
    <property type="protein sequence ID" value="RXZ60934.1"/>
    <property type="molecule type" value="Genomic_DNA"/>
</dbReference>
<dbReference type="RefSeq" id="WP_129223104.1">
    <property type="nucleotide sequence ID" value="NZ_SDOZ01000002.1"/>
</dbReference>
<dbReference type="OrthoDB" id="1030581at2"/>
<keyword evidence="1" id="KW-0732">Signal</keyword>
<accession>A0A4Q2K8A6</accession>
<evidence type="ECO:0000256" key="1">
    <source>
        <dbReference type="SAM" id="SignalP"/>
    </source>
</evidence>
<dbReference type="PROSITE" id="PS51257">
    <property type="entry name" value="PROKAR_LIPOPROTEIN"/>
    <property type="match status" value="1"/>
</dbReference>
<protein>
    <submittedName>
        <fullName evidence="2">Uncharacterized protein</fullName>
    </submittedName>
</protein>
<name>A0A4Q2K8A6_9FIRM</name>
<dbReference type="Proteomes" id="UP000291269">
    <property type="component" value="Unassembled WGS sequence"/>
</dbReference>
<organism evidence="2 3">
    <name type="scientific">Candidatus Borkfalkia ceftriaxoniphila</name>
    <dbReference type="NCBI Taxonomy" id="2508949"/>
    <lineage>
        <taxon>Bacteria</taxon>
        <taxon>Bacillati</taxon>
        <taxon>Bacillota</taxon>
        <taxon>Clostridia</taxon>
        <taxon>Christensenellales</taxon>
        <taxon>Christensenellaceae</taxon>
        <taxon>Candidatus Borkfalkia</taxon>
    </lineage>
</organism>
<dbReference type="AlphaFoldDB" id="A0A4Q2K8A6"/>
<feature type="chain" id="PRO_5020279227" evidence="1">
    <location>
        <begin position="23"/>
        <end position="342"/>
    </location>
</feature>
<sequence>MHKAMRSLVICLASLFCFLAFASGCDAGKTTKLKGEEVVLDRNMENGVGVLGKVSIEDLGNVTYNFRYMNTVPENAVSMWRLGQWGTEFGLADTGKESKEGDDYILKDNTKEFIVNPKTGRYSLNCDTTDEYEKYNGVKPYGADWLHLITIQNLADISRVAEMKNIYADFEFSIDYCENLMGGKLDLGLHTALFQWVFVVKNDNPDSPDYNQYFWLNIPYYDGRSLVTDEWKSFKEDAFLDYGKEDKSNTYIYTAGSEGYLPKGGVEVGEKYHITIDLVPYVERALEKIQNHEGNLSSDYPLLVNTTVDDLRINQFYIGWEVPGTFSCGATIYKNSILYNKK</sequence>
<proteinExistence type="predicted"/>
<evidence type="ECO:0000313" key="3">
    <source>
        <dbReference type="Proteomes" id="UP000291269"/>
    </source>
</evidence>
<evidence type="ECO:0000313" key="2">
    <source>
        <dbReference type="EMBL" id="RXZ60934.1"/>
    </source>
</evidence>